<evidence type="ECO:0000256" key="2">
    <source>
        <dbReference type="ARBA" id="ARBA00006722"/>
    </source>
</evidence>
<proteinExistence type="inferred from homology"/>
<evidence type="ECO:0000256" key="1">
    <source>
        <dbReference type="ARBA" id="ARBA00004613"/>
    </source>
</evidence>
<reference evidence="7 8" key="1">
    <citation type="submission" date="2022-03" db="EMBL/GenBank/DDBJ databases">
        <authorList>
            <person name="Nunn A."/>
            <person name="Chopra R."/>
            <person name="Nunn A."/>
            <person name="Contreras Garrido A."/>
        </authorList>
    </citation>
    <scope>NUCLEOTIDE SEQUENCE [LARGE SCALE GENOMIC DNA]</scope>
</reference>
<keyword evidence="3" id="KW-0964">Secreted</keyword>
<evidence type="ECO:0000256" key="3">
    <source>
        <dbReference type="ARBA" id="ARBA00022525"/>
    </source>
</evidence>
<dbReference type="PANTHER" id="PTHR34450:SF5">
    <property type="entry name" value="DEFENSIN-LIKE PROTEIN 229-RELATED"/>
    <property type="match status" value="1"/>
</dbReference>
<protein>
    <recommendedName>
        <fullName evidence="9">Plethodontid modulating factor</fullName>
    </recommendedName>
</protein>
<evidence type="ECO:0000256" key="5">
    <source>
        <dbReference type="ARBA" id="ARBA00023157"/>
    </source>
</evidence>
<keyword evidence="4 6" id="KW-0732">Signal</keyword>
<comment type="subcellular location">
    <subcellularLocation>
        <location evidence="1">Secreted</location>
    </subcellularLocation>
</comment>
<comment type="similarity">
    <text evidence="2">Belongs to the DEFL family.</text>
</comment>
<evidence type="ECO:0000313" key="7">
    <source>
        <dbReference type="EMBL" id="CAH2053411.1"/>
    </source>
</evidence>
<evidence type="ECO:0008006" key="9">
    <source>
        <dbReference type="Google" id="ProtNLM"/>
    </source>
</evidence>
<dbReference type="GO" id="GO:0005576">
    <property type="term" value="C:extracellular region"/>
    <property type="evidence" value="ECO:0007669"/>
    <property type="project" value="UniProtKB-SubCell"/>
</dbReference>
<evidence type="ECO:0000256" key="4">
    <source>
        <dbReference type="ARBA" id="ARBA00022729"/>
    </source>
</evidence>
<gene>
    <name evidence="7" type="ORF">TAV2_LOCUS9629</name>
</gene>
<evidence type="ECO:0000256" key="6">
    <source>
        <dbReference type="SAM" id="SignalP"/>
    </source>
</evidence>
<keyword evidence="5" id="KW-1015">Disulfide bond</keyword>
<evidence type="ECO:0000313" key="8">
    <source>
        <dbReference type="Proteomes" id="UP000836841"/>
    </source>
</evidence>
<accession>A0AAU9RZJ4</accession>
<name>A0AAU9RZJ4_THLAR</name>
<sequence length="98" mass="11089">MKSSTLFMVSCVLTFFILNHVKEVKTEMIDGVNVCVYALIFENNCGWDGRETCIKGFNAMGEYPYDCECSLLDPGESKRVCRCKFIKPPFRGQPVVCS</sequence>
<feature type="chain" id="PRO_5043796068" description="Plethodontid modulating factor" evidence="6">
    <location>
        <begin position="27"/>
        <end position="98"/>
    </location>
</feature>
<keyword evidence="8" id="KW-1185">Reference proteome</keyword>
<dbReference type="GO" id="GO:0007165">
    <property type="term" value="P:signal transduction"/>
    <property type="evidence" value="ECO:0007669"/>
    <property type="project" value="InterPro"/>
</dbReference>
<dbReference type="Pfam" id="PF06876">
    <property type="entry name" value="SCRL"/>
    <property type="match status" value="1"/>
</dbReference>
<feature type="signal peptide" evidence="6">
    <location>
        <begin position="1"/>
        <end position="26"/>
    </location>
</feature>
<organism evidence="7 8">
    <name type="scientific">Thlaspi arvense</name>
    <name type="common">Field penny-cress</name>
    <dbReference type="NCBI Taxonomy" id="13288"/>
    <lineage>
        <taxon>Eukaryota</taxon>
        <taxon>Viridiplantae</taxon>
        <taxon>Streptophyta</taxon>
        <taxon>Embryophyta</taxon>
        <taxon>Tracheophyta</taxon>
        <taxon>Spermatophyta</taxon>
        <taxon>Magnoliopsida</taxon>
        <taxon>eudicotyledons</taxon>
        <taxon>Gunneridae</taxon>
        <taxon>Pentapetalae</taxon>
        <taxon>rosids</taxon>
        <taxon>malvids</taxon>
        <taxon>Brassicales</taxon>
        <taxon>Brassicaceae</taxon>
        <taxon>Thlaspideae</taxon>
        <taxon>Thlaspi</taxon>
    </lineage>
</organism>
<dbReference type="InterPro" id="IPR010682">
    <property type="entry name" value="SCRL"/>
</dbReference>
<dbReference type="AlphaFoldDB" id="A0AAU9RZJ4"/>
<dbReference type="PANTHER" id="PTHR34450">
    <property type="entry name" value="DEFENSIN-LIKE PROTEIN 245-RELATED"/>
    <property type="match status" value="1"/>
</dbReference>
<dbReference type="EMBL" id="OU466859">
    <property type="protein sequence ID" value="CAH2053411.1"/>
    <property type="molecule type" value="Genomic_DNA"/>
</dbReference>
<dbReference type="Proteomes" id="UP000836841">
    <property type="component" value="Chromosome 3"/>
</dbReference>